<dbReference type="RefSeq" id="WP_133617720.1">
    <property type="nucleotide sequence ID" value="NZ_SNYA01000008.1"/>
</dbReference>
<reference evidence="4 5" key="1">
    <citation type="submission" date="2019-03" db="EMBL/GenBank/DDBJ databases">
        <title>Genomic analyses of the natural microbiome of Caenorhabditis elegans.</title>
        <authorList>
            <person name="Samuel B."/>
        </authorList>
    </citation>
    <scope>NUCLEOTIDE SEQUENCE [LARGE SCALE GENOMIC DNA]</scope>
    <source>
        <strain evidence="4 5">JUb18</strain>
    </source>
</reference>
<dbReference type="GO" id="GO:0006043">
    <property type="term" value="P:glucosamine catabolic process"/>
    <property type="evidence" value="ECO:0007669"/>
    <property type="project" value="TreeGrafter"/>
</dbReference>
<evidence type="ECO:0000259" key="3">
    <source>
        <dbReference type="Pfam" id="PF01182"/>
    </source>
</evidence>
<sequence length="253" mass="26754">MNVAVYTSREALGRAVAARIVAEIRVNPHTVVGLATGSSPVAAYAAWGELARAEELDQSRVRGFALDEYIGIDPAHPESFHAVIAREAVGPAGLVPELVRVPRAATLAESQAAGIEYEREMAQAGGVAIQILGVGRNGHLAFNEPGSDLESRTRGVTLTEETRADNARFFDQPEQVPEHAITQGIDTIFQADELLVIASGAAKAAAVAAALEGPETLEVPASLLRRHPRVRWFLDQAAAADLSSEALVLAQQA</sequence>
<dbReference type="GO" id="GO:0005737">
    <property type="term" value="C:cytoplasm"/>
    <property type="evidence" value="ECO:0007669"/>
    <property type="project" value="TreeGrafter"/>
</dbReference>
<evidence type="ECO:0000256" key="2">
    <source>
        <dbReference type="ARBA" id="ARBA00023277"/>
    </source>
</evidence>
<protein>
    <submittedName>
        <fullName evidence="4">Glucosamine-6-phosphate deaminase</fullName>
    </submittedName>
</protein>
<dbReference type="GO" id="GO:0042802">
    <property type="term" value="F:identical protein binding"/>
    <property type="evidence" value="ECO:0007669"/>
    <property type="project" value="TreeGrafter"/>
</dbReference>
<dbReference type="GO" id="GO:0006046">
    <property type="term" value="P:N-acetylglucosamine catabolic process"/>
    <property type="evidence" value="ECO:0007669"/>
    <property type="project" value="TreeGrafter"/>
</dbReference>
<dbReference type="PROSITE" id="PS01161">
    <property type="entry name" value="GLC_GALNAC_ISOMERASE"/>
    <property type="match status" value="1"/>
</dbReference>
<name>A0A4R6RU74_9MICO</name>
<dbReference type="EMBL" id="SNYA01000008">
    <property type="protein sequence ID" value="TDP89815.1"/>
    <property type="molecule type" value="Genomic_DNA"/>
</dbReference>
<evidence type="ECO:0000256" key="1">
    <source>
        <dbReference type="ARBA" id="ARBA00022801"/>
    </source>
</evidence>
<evidence type="ECO:0000313" key="5">
    <source>
        <dbReference type="Proteomes" id="UP000295601"/>
    </source>
</evidence>
<keyword evidence="5" id="KW-1185">Reference proteome</keyword>
<feature type="domain" description="Glucosamine/galactosamine-6-phosphate isomerase" evidence="3">
    <location>
        <begin position="10"/>
        <end position="232"/>
    </location>
</feature>
<comment type="caution">
    <text evidence="4">The sequence shown here is derived from an EMBL/GenBank/DDBJ whole genome shotgun (WGS) entry which is preliminary data.</text>
</comment>
<dbReference type="GO" id="GO:0005975">
    <property type="term" value="P:carbohydrate metabolic process"/>
    <property type="evidence" value="ECO:0007669"/>
    <property type="project" value="InterPro"/>
</dbReference>
<dbReference type="AlphaFoldDB" id="A0A4R6RU74"/>
<accession>A0A4R6RU74</accession>
<dbReference type="CDD" id="cd01399">
    <property type="entry name" value="GlcN6P_deaminase"/>
    <property type="match status" value="1"/>
</dbReference>
<dbReference type="InterPro" id="IPR004547">
    <property type="entry name" value="Glucosamine6P_isomerase"/>
</dbReference>
<dbReference type="Gene3D" id="3.40.50.1360">
    <property type="match status" value="1"/>
</dbReference>
<dbReference type="SUPFAM" id="SSF100950">
    <property type="entry name" value="NagB/RpiA/CoA transferase-like"/>
    <property type="match status" value="1"/>
</dbReference>
<dbReference type="InterPro" id="IPR037171">
    <property type="entry name" value="NagB/RpiA_transferase-like"/>
</dbReference>
<gene>
    <name evidence="4" type="ORF">EDF62_3113</name>
</gene>
<dbReference type="OrthoDB" id="9791139at2"/>
<dbReference type="InterPro" id="IPR006148">
    <property type="entry name" value="Glc/Gal-6P_isomerase"/>
</dbReference>
<dbReference type="GO" id="GO:0004342">
    <property type="term" value="F:glucosamine-6-phosphate deaminase activity"/>
    <property type="evidence" value="ECO:0007669"/>
    <property type="project" value="InterPro"/>
</dbReference>
<dbReference type="Pfam" id="PF01182">
    <property type="entry name" value="Glucosamine_iso"/>
    <property type="match status" value="1"/>
</dbReference>
<dbReference type="InterPro" id="IPR018321">
    <property type="entry name" value="Glucosamine6P_isomerase_CS"/>
</dbReference>
<proteinExistence type="predicted"/>
<keyword evidence="1" id="KW-0378">Hydrolase</keyword>
<dbReference type="Proteomes" id="UP000295601">
    <property type="component" value="Unassembled WGS sequence"/>
</dbReference>
<evidence type="ECO:0000313" key="4">
    <source>
        <dbReference type="EMBL" id="TDP89815.1"/>
    </source>
</evidence>
<dbReference type="PANTHER" id="PTHR11280:SF5">
    <property type="entry name" value="GLUCOSAMINE-6-PHOSPHATE ISOMERASE"/>
    <property type="match status" value="1"/>
</dbReference>
<organism evidence="4 5">
    <name type="scientific">Leucobacter luti</name>
    <dbReference type="NCBI Taxonomy" id="340320"/>
    <lineage>
        <taxon>Bacteria</taxon>
        <taxon>Bacillati</taxon>
        <taxon>Actinomycetota</taxon>
        <taxon>Actinomycetes</taxon>
        <taxon>Micrococcales</taxon>
        <taxon>Microbacteriaceae</taxon>
        <taxon>Leucobacter</taxon>
    </lineage>
</organism>
<keyword evidence="2" id="KW-0119">Carbohydrate metabolism</keyword>
<dbReference type="GO" id="GO:0019262">
    <property type="term" value="P:N-acetylneuraminate catabolic process"/>
    <property type="evidence" value="ECO:0007669"/>
    <property type="project" value="TreeGrafter"/>
</dbReference>
<dbReference type="PANTHER" id="PTHR11280">
    <property type="entry name" value="GLUCOSAMINE-6-PHOSPHATE ISOMERASE"/>
    <property type="match status" value="1"/>
</dbReference>